<dbReference type="GO" id="GO:0005763">
    <property type="term" value="C:mitochondrial small ribosomal subunit"/>
    <property type="evidence" value="ECO:0007669"/>
    <property type="project" value="TreeGrafter"/>
</dbReference>
<dbReference type="PANTHER" id="PTHR13479:SF40">
    <property type="entry name" value="SMALL RIBOSOMAL SUBUNIT PROTEIN BS18M"/>
    <property type="match status" value="1"/>
</dbReference>
<dbReference type="InterPro" id="IPR036870">
    <property type="entry name" value="Ribosomal_bS18_sf"/>
</dbReference>
<evidence type="ECO:0000256" key="1">
    <source>
        <dbReference type="ARBA" id="ARBA00005589"/>
    </source>
</evidence>
<accession>A0A9P7YSI5</accession>
<evidence type="ECO:0000313" key="6">
    <source>
        <dbReference type="EMBL" id="KAG9238430.1"/>
    </source>
</evidence>
<gene>
    <name evidence="6" type="ORF">BJ875DRAFT_451153</name>
</gene>
<dbReference type="InterPro" id="IPR001648">
    <property type="entry name" value="Ribosomal_bS18"/>
</dbReference>
<keyword evidence="2" id="KW-0689">Ribosomal protein</keyword>
<dbReference type="Gene3D" id="4.10.640.10">
    <property type="entry name" value="Ribosomal protein S18"/>
    <property type="match status" value="1"/>
</dbReference>
<evidence type="ECO:0000256" key="5">
    <source>
        <dbReference type="SAM" id="MobiDB-lite"/>
    </source>
</evidence>
<evidence type="ECO:0000256" key="3">
    <source>
        <dbReference type="ARBA" id="ARBA00023274"/>
    </source>
</evidence>
<feature type="compositionally biased region" description="Basic and acidic residues" evidence="5">
    <location>
        <begin position="135"/>
        <end position="145"/>
    </location>
</feature>
<dbReference type="EMBL" id="MU251370">
    <property type="protein sequence ID" value="KAG9238430.1"/>
    <property type="molecule type" value="Genomic_DNA"/>
</dbReference>
<dbReference type="Proteomes" id="UP000824998">
    <property type="component" value="Unassembled WGS sequence"/>
</dbReference>
<dbReference type="Pfam" id="PF01084">
    <property type="entry name" value="Ribosomal_S18"/>
    <property type="match status" value="1"/>
</dbReference>
<feature type="region of interest" description="Disordered" evidence="5">
    <location>
        <begin position="26"/>
        <end position="116"/>
    </location>
</feature>
<dbReference type="SUPFAM" id="SSF46911">
    <property type="entry name" value="Ribosomal protein S18"/>
    <property type="match status" value="1"/>
</dbReference>
<dbReference type="GO" id="GO:0032543">
    <property type="term" value="P:mitochondrial translation"/>
    <property type="evidence" value="ECO:0007669"/>
    <property type="project" value="TreeGrafter"/>
</dbReference>
<reference evidence="6" key="1">
    <citation type="journal article" date="2021" name="IMA Fungus">
        <title>Genomic characterization of three marine fungi, including Emericellopsis atlantica sp. nov. with signatures of a generalist lifestyle and marine biomass degradation.</title>
        <authorList>
            <person name="Hagestad O.C."/>
            <person name="Hou L."/>
            <person name="Andersen J.H."/>
            <person name="Hansen E.H."/>
            <person name="Altermark B."/>
            <person name="Li C."/>
            <person name="Kuhnert E."/>
            <person name="Cox R.J."/>
            <person name="Crous P.W."/>
            <person name="Spatafora J.W."/>
            <person name="Lail K."/>
            <person name="Amirebrahimi M."/>
            <person name="Lipzen A."/>
            <person name="Pangilinan J."/>
            <person name="Andreopoulos W."/>
            <person name="Hayes R.D."/>
            <person name="Ng V."/>
            <person name="Grigoriev I.V."/>
            <person name="Jackson S.A."/>
            <person name="Sutton T.D.S."/>
            <person name="Dobson A.D.W."/>
            <person name="Rama T."/>
        </authorList>
    </citation>
    <scope>NUCLEOTIDE SEQUENCE</scope>
    <source>
        <strain evidence="6">TRa018bII</strain>
    </source>
</reference>
<protein>
    <recommendedName>
        <fullName evidence="4">Small ribosomal subunit protein bS18m</fullName>
    </recommendedName>
</protein>
<comment type="similarity">
    <text evidence="1">Belongs to the bacterial ribosomal protein bS18 family.</text>
</comment>
<dbReference type="FunFam" id="4.10.640.10:FF:000013">
    <property type="entry name" value="37S ribosomal protein S18"/>
    <property type="match status" value="1"/>
</dbReference>
<comment type="caution">
    <text evidence="6">The sequence shown here is derived from an EMBL/GenBank/DDBJ whole genome shotgun (WGS) entry which is preliminary data.</text>
</comment>
<name>A0A9P7YSI5_9HELO</name>
<dbReference type="AlphaFoldDB" id="A0A9P7YSI5"/>
<feature type="region of interest" description="Disordered" evidence="5">
    <location>
        <begin position="126"/>
        <end position="145"/>
    </location>
</feature>
<sequence length="276" mass="30894">MAPLGIRCANSLRQISKNTTGFRAAFSTSRTRQAGGSIEDLSKDNSLPKSTQSTSPATANRFPATTAPAVSQENRRSDQPLQSTPEASFNPIELPGARRRSPPGDSPAKPRPNSSRAFNLANLVGKTQSQQARKQHMEKAVSQEDVGKAKLAQDLTKNITRRFREGDVYAPHDLHWVEMTKFKRMGKPAHDAFDELDLKPLDNYRNFSMISEYMTPMGRIKHSKDTGLRPVNQRRIARTIRRTIGLGIMPSVHIHPELLAKMMRRAQARMARDRGQ</sequence>
<dbReference type="OrthoDB" id="21463at2759"/>
<proteinExistence type="inferred from homology"/>
<organism evidence="6 7">
    <name type="scientific">Amylocarpus encephaloides</name>
    <dbReference type="NCBI Taxonomy" id="45428"/>
    <lineage>
        <taxon>Eukaryota</taxon>
        <taxon>Fungi</taxon>
        <taxon>Dikarya</taxon>
        <taxon>Ascomycota</taxon>
        <taxon>Pezizomycotina</taxon>
        <taxon>Leotiomycetes</taxon>
        <taxon>Helotiales</taxon>
        <taxon>Helotiales incertae sedis</taxon>
        <taxon>Amylocarpus</taxon>
    </lineage>
</organism>
<evidence type="ECO:0000256" key="2">
    <source>
        <dbReference type="ARBA" id="ARBA00022980"/>
    </source>
</evidence>
<dbReference type="GO" id="GO:0070181">
    <property type="term" value="F:small ribosomal subunit rRNA binding"/>
    <property type="evidence" value="ECO:0007669"/>
    <property type="project" value="TreeGrafter"/>
</dbReference>
<evidence type="ECO:0000313" key="7">
    <source>
        <dbReference type="Proteomes" id="UP000824998"/>
    </source>
</evidence>
<dbReference type="GO" id="GO:0003735">
    <property type="term" value="F:structural constituent of ribosome"/>
    <property type="evidence" value="ECO:0007669"/>
    <property type="project" value="InterPro"/>
</dbReference>
<keyword evidence="7" id="KW-1185">Reference proteome</keyword>
<dbReference type="PANTHER" id="PTHR13479">
    <property type="entry name" value="30S RIBOSOMAL PROTEIN S18"/>
    <property type="match status" value="1"/>
</dbReference>
<keyword evidence="3" id="KW-0687">Ribonucleoprotein</keyword>
<evidence type="ECO:0000256" key="4">
    <source>
        <dbReference type="ARBA" id="ARBA00035264"/>
    </source>
</evidence>
<feature type="compositionally biased region" description="Polar residues" evidence="5">
    <location>
        <begin position="44"/>
        <end position="58"/>
    </location>
</feature>